<dbReference type="Pfam" id="PF10342">
    <property type="entry name" value="Kre9_KNH"/>
    <property type="match status" value="1"/>
</dbReference>
<keyword evidence="1 3" id="KW-0732">Signal</keyword>
<evidence type="ECO:0000313" key="6">
    <source>
        <dbReference type="Proteomes" id="UP000307440"/>
    </source>
</evidence>
<dbReference type="EMBL" id="ML210149">
    <property type="protein sequence ID" value="TFK29536.1"/>
    <property type="molecule type" value="Genomic_DNA"/>
</dbReference>
<dbReference type="Proteomes" id="UP000307440">
    <property type="component" value="Unassembled WGS sequence"/>
</dbReference>
<reference evidence="5 6" key="1">
    <citation type="journal article" date="2019" name="Nat. Ecol. Evol.">
        <title>Megaphylogeny resolves global patterns of mushroom evolution.</title>
        <authorList>
            <person name="Varga T."/>
            <person name="Krizsan K."/>
            <person name="Foldi C."/>
            <person name="Dima B."/>
            <person name="Sanchez-Garcia M."/>
            <person name="Sanchez-Ramirez S."/>
            <person name="Szollosi G.J."/>
            <person name="Szarkandi J.G."/>
            <person name="Papp V."/>
            <person name="Albert L."/>
            <person name="Andreopoulos W."/>
            <person name="Angelini C."/>
            <person name="Antonin V."/>
            <person name="Barry K.W."/>
            <person name="Bougher N.L."/>
            <person name="Buchanan P."/>
            <person name="Buyck B."/>
            <person name="Bense V."/>
            <person name="Catcheside P."/>
            <person name="Chovatia M."/>
            <person name="Cooper J."/>
            <person name="Damon W."/>
            <person name="Desjardin D."/>
            <person name="Finy P."/>
            <person name="Geml J."/>
            <person name="Haridas S."/>
            <person name="Hughes K."/>
            <person name="Justo A."/>
            <person name="Karasinski D."/>
            <person name="Kautmanova I."/>
            <person name="Kiss B."/>
            <person name="Kocsube S."/>
            <person name="Kotiranta H."/>
            <person name="LaButti K.M."/>
            <person name="Lechner B.E."/>
            <person name="Liimatainen K."/>
            <person name="Lipzen A."/>
            <person name="Lukacs Z."/>
            <person name="Mihaltcheva S."/>
            <person name="Morgado L.N."/>
            <person name="Niskanen T."/>
            <person name="Noordeloos M.E."/>
            <person name="Ohm R.A."/>
            <person name="Ortiz-Santana B."/>
            <person name="Ovrebo C."/>
            <person name="Racz N."/>
            <person name="Riley R."/>
            <person name="Savchenko A."/>
            <person name="Shiryaev A."/>
            <person name="Soop K."/>
            <person name="Spirin V."/>
            <person name="Szebenyi C."/>
            <person name="Tomsovsky M."/>
            <person name="Tulloss R.E."/>
            <person name="Uehling J."/>
            <person name="Grigoriev I.V."/>
            <person name="Vagvolgyi C."/>
            <person name="Papp T."/>
            <person name="Martin F.M."/>
            <person name="Miettinen O."/>
            <person name="Hibbett D.S."/>
            <person name="Nagy L.G."/>
        </authorList>
    </citation>
    <scope>NUCLEOTIDE SEQUENCE [LARGE SCALE GENOMIC DNA]</scope>
    <source>
        <strain evidence="5 6">CBS 121175</strain>
    </source>
</reference>
<dbReference type="InterPro" id="IPR045328">
    <property type="entry name" value="Kre9/Knh1"/>
</dbReference>
<dbReference type="InterPro" id="IPR018466">
    <property type="entry name" value="Kre9/Knh1-like_N"/>
</dbReference>
<evidence type="ECO:0000256" key="2">
    <source>
        <dbReference type="SAM" id="MobiDB-lite"/>
    </source>
</evidence>
<gene>
    <name evidence="5" type="ORF">FA15DRAFT_684709</name>
</gene>
<feature type="chain" id="PRO_5023105682" description="Yeast cell wall synthesis Kre9/Knh1-like N-terminal domain-containing protein" evidence="3">
    <location>
        <begin position="19"/>
        <end position="225"/>
    </location>
</feature>
<organism evidence="5 6">
    <name type="scientific">Coprinopsis marcescibilis</name>
    <name type="common">Agaric fungus</name>
    <name type="synonym">Psathyrella marcescibilis</name>
    <dbReference type="NCBI Taxonomy" id="230819"/>
    <lineage>
        <taxon>Eukaryota</taxon>
        <taxon>Fungi</taxon>
        <taxon>Dikarya</taxon>
        <taxon>Basidiomycota</taxon>
        <taxon>Agaricomycotina</taxon>
        <taxon>Agaricomycetes</taxon>
        <taxon>Agaricomycetidae</taxon>
        <taxon>Agaricales</taxon>
        <taxon>Agaricineae</taxon>
        <taxon>Psathyrellaceae</taxon>
        <taxon>Coprinopsis</taxon>
    </lineage>
</organism>
<name>A0A5C3LC51_COPMA</name>
<dbReference type="OrthoDB" id="2432613at2759"/>
<dbReference type="PANTHER" id="PTHR28154">
    <property type="entry name" value="CELL WALL SYNTHESIS PROTEIN KNH1-RELATED"/>
    <property type="match status" value="1"/>
</dbReference>
<feature type="signal peptide" evidence="3">
    <location>
        <begin position="1"/>
        <end position="18"/>
    </location>
</feature>
<feature type="domain" description="Yeast cell wall synthesis Kre9/Knh1-like N-terminal" evidence="4">
    <location>
        <begin position="24"/>
        <end position="112"/>
    </location>
</feature>
<dbReference type="STRING" id="230819.A0A5C3LC51"/>
<protein>
    <recommendedName>
        <fullName evidence="4">Yeast cell wall synthesis Kre9/Knh1-like N-terminal domain-containing protein</fullName>
    </recommendedName>
</protein>
<proteinExistence type="predicted"/>
<evidence type="ECO:0000256" key="3">
    <source>
        <dbReference type="SAM" id="SignalP"/>
    </source>
</evidence>
<dbReference type="GO" id="GO:0006078">
    <property type="term" value="P:(1-&gt;6)-beta-D-glucan biosynthetic process"/>
    <property type="evidence" value="ECO:0007669"/>
    <property type="project" value="InterPro"/>
</dbReference>
<evidence type="ECO:0000256" key="1">
    <source>
        <dbReference type="ARBA" id="ARBA00022729"/>
    </source>
</evidence>
<feature type="region of interest" description="Disordered" evidence="2">
    <location>
        <begin position="145"/>
        <end position="201"/>
    </location>
</feature>
<sequence>MLAKTLILLAVGTAQVFATVFITTPTAVTTFAGGQTATIVWEENGEEPSLADFGPARISIYVGNPQQQTELQVISEDTDVSEETSIEFIVDATIGPNSDEYFIRFDSLEARNPAEPRFPAQAFSAKFNLNSMTGEFTPEIISQIAGQPSSTRSGGPSTRPGPTTNGPRPTSSRPTSTTPSNTNTPGQSTRSPAPSNTNAAGSGAVANAVGWVGVLLGGLVGAVAV</sequence>
<evidence type="ECO:0000313" key="5">
    <source>
        <dbReference type="EMBL" id="TFK29536.1"/>
    </source>
</evidence>
<evidence type="ECO:0000259" key="4">
    <source>
        <dbReference type="Pfam" id="PF10342"/>
    </source>
</evidence>
<feature type="compositionally biased region" description="Low complexity" evidence="2">
    <location>
        <begin position="146"/>
        <end position="189"/>
    </location>
</feature>
<dbReference type="GO" id="GO:0042546">
    <property type="term" value="P:cell wall biogenesis"/>
    <property type="evidence" value="ECO:0007669"/>
    <property type="project" value="InterPro"/>
</dbReference>
<dbReference type="PANTHER" id="PTHR28154:SF1">
    <property type="entry name" value="CELL WALL SYNTHESIS PROTEIN KNH1-RELATED"/>
    <property type="match status" value="1"/>
</dbReference>
<accession>A0A5C3LC51</accession>
<keyword evidence="6" id="KW-1185">Reference proteome</keyword>
<dbReference type="AlphaFoldDB" id="A0A5C3LC51"/>